<feature type="region of interest" description="Disordered" evidence="1">
    <location>
        <begin position="405"/>
        <end position="430"/>
    </location>
</feature>
<dbReference type="Gene3D" id="3.40.50.1110">
    <property type="entry name" value="SGNH hydrolase"/>
    <property type="match status" value="1"/>
</dbReference>
<dbReference type="RefSeq" id="WP_191319105.1">
    <property type="nucleotide sequence ID" value="NZ_BNCG01000006.1"/>
</dbReference>
<feature type="compositionally biased region" description="Polar residues" evidence="1">
    <location>
        <begin position="53"/>
        <end position="63"/>
    </location>
</feature>
<feature type="compositionally biased region" description="Low complexity" evidence="1">
    <location>
        <begin position="91"/>
        <end position="102"/>
    </location>
</feature>
<evidence type="ECO:0000313" key="2">
    <source>
        <dbReference type="EMBL" id="MFC3638727.1"/>
    </source>
</evidence>
<evidence type="ECO:0000313" key="3">
    <source>
        <dbReference type="Proteomes" id="UP001595704"/>
    </source>
</evidence>
<dbReference type="InterPro" id="IPR036514">
    <property type="entry name" value="SGNH_hydro_sf"/>
</dbReference>
<dbReference type="EMBL" id="JBHRYC010000077">
    <property type="protein sequence ID" value="MFC3638727.1"/>
    <property type="molecule type" value="Genomic_DNA"/>
</dbReference>
<dbReference type="Pfam" id="PF04311">
    <property type="entry name" value="DUF459"/>
    <property type="match status" value="1"/>
</dbReference>
<evidence type="ECO:0000256" key="1">
    <source>
        <dbReference type="SAM" id="MobiDB-lite"/>
    </source>
</evidence>
<proteinExistence type="predicted"/>
<reference evidence="3" key="1">
    <citation type="journal article" date="2019" name="Int. J. Syst. Evol. Microbiol.">
        <title>The Global Catalogue of Microorganisms (GCM) 10K type strain sequencing project: providing services to taxonomists for standard genome sequencing and annotation.</title>
        <authorList>
            <consortium name="The Broad Institute Genomics Platform"/>
            <consortium name="The Broad Institute Genome Sequencing Center for Infectious Disease"/>
            <person name="Wu L."/>
            <person name="Ma J."/>
        </authorList>
    </citation>
    <scope>NUCLEOTIDE SEQUENCE [LARGE SCALE GENOMIC DNA]</scope>
    <source>
        <strain evidence="3">KCTC 42282</strain>
    </source>
</reference>
<keyword evidence="3" id="KW-1185">Reference proteome</keyword>
<accession>A0ABV7UJ25</accession>
<dbReference type="SUPFAM" id="SSF52266">
    <property type="entry name" value="SGNH hydrolase"/>
    <property type="match status" value="1"/>
</dbReference>
<dbReference type="Proteomes" id="UP001595704">
    <property type="component" value="Unassembled WGS sequence"/>
</dbReference>
<feature type="region of interest" description="Disordered" evidence="1">
    <location>
        <begin position="51"/>
        <end position="134"/>
    </location>
</feature>
<protein>
    <submittedName>
        <fullName evidence="2">DUF459 domain-containing protein</fullName>
    </submittedName>
</protein>
<sequence>MGKALKPVGMAVATLVAWLLVAPERLPDVTAPSLSGAGAALALDMDLRRPMFSQPSRGRSQQRAPARGAGRYPSAPAPQAQQRGFFDSLFGAPQRPQYQPGYRPRPPAMARPPRQEPRRTVRRPPPPAAAPRPAVEQTEFVYLLASPAPGASLGEGLEAALADRPVAGVRTLRVAAEDAQGSGPDAARLLAATPAVMAEPDKSAVLVVAAAPGWAKLSEPQLAALVASISANMATRRTPVVWVGLPPVADKEQSSRYAALNGALRAAADKAGGGFVDAWAVFADDGGGFAVYGPATTGETVRLREDDGVALTRAGARKLAHFVVVEVRRLQARQAATPATALIDPFSLPGPQQSAPAATVSPPKPVAKPEVGPVLPLNLVRQEPDGKLTPLDGGRQDLADAAARKALREGVPAAPPPGRADDFRWPRPGG</sequence>
<comment type="caution">
    <text evidence="2">The sequence shown here is derived from an EMBL/GenBank/DDBJ whole genome shotgun (WGS) entry which is preliminary data.</text>
</comment>
<gene>
    <name evidence="2" type="ORF">ACFONL_15375</name>
</gene>
<feature type="compositionally biased region" description="Basic and acidic residues" evidence="1">
    <location>
        <begin position="419"/>
        <end position="430"/>
    </location>
</feature>
<name>A0ABV7UJ25_9HYPH</name>
<dbReference type="InterPro" id="IPR007407">
    <property type="entry name" value="DUF459"/>
</dbReference>
<organism evidence="2 3">
    <name type="scientific">Camelimonas fluminis</name>
    <dbReference type="NCBI Taxonomy" id="1576911"/>
    <lineage>
        <taxon>Bacteria</taxon>
        <taxon>Pseudomonadati</taxon>
        <taxon>Pseudomonadota</taxon>
        <taxon>Alphaproteobacteria</taxon>
        <taxon>Hyphomicrobiales</taxon>
        <taxon>Chelatococcaceae</taxon>
        <taxon>Camelimonas</taxon>
    </lineage>
</organism>